<dbReference type="EMBL" id="JALNTZ010000006">
    <property type="protein sequence ID" value="KAJ3649574.1"/>
    <property type="molecule type" value="Genomic_DNA"/>
</dbReference>
<dbReference type="Proteomes" id="UP001168821">
    <property type="component" value="Unassembled WGS sequence"/>
</dbReference>
<dbReference type="AlphaFoldDB" id="A0AA38I960"/>
<reference evidence="2" key="1">
    <citation type="journal article" date="2023" name="G3 (Bethesda)">
        <title>Whole genome assemblies of Zophobas morio and Tenebrio molitor.</title>
        <authorList>
            <person name="Kaur S."/>
            <person name="Stinson S.A."/>
            <person name="diCenzo G.C."/>
        </authorList>
    </citation>
    <scope>NUCLEOTIDE SEQUENCE</scope>
    <source>
        <strain evidence="2">QUZm001</strain>
    </source>
</reference>
<protein>
    <submittedName>
        <fullName evidence="2">Uncharacterized protein</fullName>
    </submittedName>
</protein>
<keyword evidence="3" id="KW-1185">Reference proteome</keyword>
<evidence type="ECO:0000313" key="3">
    <source>
        <dbReference type="Proteomes" id="UP001168821"/>
    </source>
</evidence>
<accession>A0AA38I960</accession>
<feature type="region of interest" description="Disordered" evidence="1">
    <location>
        <begin position="123"/>
        <end position="150"/>
    </location>
</feature>
<comment type="caution">
    <text evidence="2">The sequence shown here is derived from an EMBL/GenBank/DDBJ whole genome shotgun (WGS) entry which is preliminary data.</text>
</comment>
<organism evidence="2 3">
    <name type="scientific">Zophobas morio</name>
    <dbReference type="NCBI Taxonomy" id="2755281"/>
    <lineage>
        <taxon>Eukaryota</taxon>
        <taxon>Metazoa</taxon>
        <taxon>Ecdysozoa</taxon>
        <taxon>Arthropoda</taxon>
        <taxon>Hexapoda</taxon>
        <taxon>Insecta</taxon>
        <taxon>Pterygota</taxon>
        <taxon>Neoptera</taxon>
        <taxon>Endopterygota</taxon>
        <taxon>Coleoptera</taxon>
        <taxon>Polyphaga</taxon>
        <taxon>Cucujiformia</taxon>
        <taxon>Tenebrionidae</taxon>
        <taxon>Zophobas</taxon>
    </lineage>
</organism>
<evidence type="ECO:0000256" key="1">
    <source>
        <dbReference type="SAM" id="MobiDB-lite"/>
    </source>
</evidence>
<sequence>MPNNCGTLCRRIAYRSAVVGVDHEPLGRISPQNRSTIDLASAARPWAAPRRSCTRSGDSPLRSGSGCSSTSCEFRYLELPCDFFVFFLRERLAKGSIRSTNAVVDMVAAKSRFGHYYTNISPPGHVKPRHQHPSNASYAPVSVETIDDKV</sequence>
<proteinExistence type="predicted"/>
<gene>
    <name evidence="2" type="ORF">Zmor_021310</name>
</gene>
<evidence type="ECO:0000313" key="2">
    <source>
        <dbReference type="EMBL" id="KAJ3649574.1"/>
    </source>
</evidence>
<name>A0AA38I960_9CUCU</name>